<accession>A0AAU7JMT3</accession>
<name>A0AAU7JMT3_9HYPH</name>
<dbReference type="PANTHER" id="PTHR43537:SF53">
    <property type="entry name" value="HTH-TYPE TRANSCRIPTIONAL REPRESSOR NANR"/>
    <property type="match status" value="1"/>
</dbReference>
<protein>
    <submittedName>
        <fullName evidence="5">GntR family transcriptional regulator</fullName>
    </submittedName>
</protein>
<evidence type="ECO:0000259" key="4">
    <source>
        <dbReference type="PROSITE" id="PS50949"/>
    </source>
</evidence>
<dbReference type="Pfam" id="PF07729">
    <property type="entry name" value="FCD"/>
    <property type="match status" value="1"/>
</dbReference>
<dbReference type="InterPro" id="IPR000524">
    <property type="entry name" value="Tscrpt_reg_HTH_GntR"/>
</dbReference>
<gene>
    <name evidence="5" type="ORF">ABEG18_10250</name>
</gene>
<dbReference type="SUPFAM" id="SSF46785">
    <property type="entry name" value="Winged helix' DNA-binding domain"/>
    <property type="match status" value="1"/>
</dbReference>
<evidence type="ECO:0000256" key="1">
    <source>
        <dbReference type="ARBA" id="ARBA00023015"/>
    </source>
</evidence>
<evidence type="ECO:0000313" key="5">
    <source>
        <dbReference type="EMBL" id="XBO41728.1"/>
    </source>
</evidence>
<keyword evidence="1" id="KW-0805">Transcription regulation</keyword>
<dbReference type="PROSITE" id="PS50949">
    <property type="entry name" value="HTH_GNTR"/>
    <property type="match status" value="1"/>
</dbReference>
<organism evidence="5">
    <name type="scientific">Alsobacter sp. KACC 23698</name>
    <dbReference type="NCBI Taxonomy" id="3149229"/>
    <lineage>
        <taxon>Bacteria</taxon>
        <taxon>Pseudomonadati</taxon>
        <taxon>Pseudomonadota</taxon>
        <taxon>Alphaproteobacteria</taxon>
        <taxon>Hyphomicrobiales</taxon>
        <taxon>Alsobacteraceae</taxon>
        <taxon>Alsobacter</taxon>
    </lineage>
</organism>
<dbReference type="Gene3D" id="1.20.120.530">
    <property type="entry name" value="GntR ligand-binding domain-like"/>
    <property type="match status" value="1"/>
</dbReference>
<keyword evidence="2" id="KW-0238">DNA-binding</keyword>
<dbReference type="InterPro" id="IPR011711">
    <property type="entry name" value="GntR_C"/>
</dbReference>
<proteinExistence type="predicted"/>
<dbReference type="GO" id="GO:0003700">
    <property type="term" value="F:DNA-binding transcription factor activity"/>
    <property type="evidence" value="ECO:0007669"/>
    <property type="project" value="InterPro"/>
</dbReference>
<dbReference type="RefSeq" id="WP_406858581.1">
    <property type="nucleotide sequence ID" value="NZ_CP157484.1"/>
</dbReference>
<dbReference type="Gene3D" id="1.10.10.10">
    <property type="entry name" value="Winged helix-like DNA-binding domain superfamily/Winged helix DNA-binding domain"/>
    <property type="match status" value="1"/>
</dbReference>
<keyword evidence="3" id="KW-0804">Transcription</keyword>
<dbReference type="InterPro" id="IPR008920">
    <property type="entry name" value="TF_FadR/GntR_C"/>
</dbReference>
<reference evidence="5" key="1">
    <citation type="submission" date="2024-05" db="EMBL/GenBank/DDBJ databases">
        <authorList>
            <person name="Kim S."/>
            <person name="Heo J."/>
            <person name="Choi H."/>
            <person name="Choi Y."/>
            <person name="Kwon S.-W."/>
            <person name="Kim Y."/>
        </authorList>
    </citation>
    <scope>NUCLEOTIDE SEQUENCE</scope>
    <source>
        <strain evidence="5">KACC 23698</strain>
    </source>
</reference>
<dbReference type="EMBL" id="CP157484">
    <property type="protein sequence ID" value="XBO41728.1"/>
    <property type="molecule type" value="Genomic_DNA"/>
</dbReference>
<evidence type="ECO:0000256" key="3">
    <source>
        <dbReference type="ARBA" id="ARBA00023163"/>
    </source>
</evidence>
<dbReference type="AlphaFoldDB" id="A0AAU7JMT3"/>
<dbReference type="PANTHER" id="PTHR43537">
    <property type="entry name" value="TRANSCRIPTIONAL REGULATOR, GNTR FAMILY"/>
    <property type="match status" value="1"/>
</dbReference>
<evidence type="ECO:0000256" key="2">
    <source>
        <dbReference type="ARBA" id="ARBA00023125"/>
    </source>
</evidence>
<dbReference type="Pfam" id="PF00392">
    <property type="entry name" value="GntR"/>
    <property type="match status" value="1"/>
</dbReference>
<dbReference type="CDD" id="cd07377">
    <property type="entry name" value="WHTH_GntR"/>
    <property type="match status" value="1"/>
</dbReference>
<feature type="domain" description="HTH gntR-type" evidence="4">
    <location>
        <begin position="9"/>
        <end position="76"/>
    </location>
</feature>
<dbReference type="SMART" id="SM00345">
    <property type="entry name" value="HTH_GNTR"/>
    <property type="match status" value="1"/>
</dbReference>
<dbReference type="InterPro" id="IPR036390">
    <property type="entry name" value="WH_DNA-bd_sf"/>
</dbReference>
<dbReference type="InterPro" id="IPR036388">
    <property type="entry name" value="WH-like_DNA-bd_sf"/>
</dbReference>
<dbReference type="SUPFAM" id="SSF48008">
    <property type="entry name" value="GntR ligand-binding domain-like"/>
    <property type="match status" value="1"/>
</dbReference>
<sequence length="234" mass="25555">MADEAKGNGTRAGAVYRSLRRAIIEQALRPGAKLPEDAIGERLGVSRTLAREALVRLAGEGLVELRPNRGAFVAYPTLEEGRDVFMVRNGLERLVIQALVGRLAPDQVTRLKAHVAAEEKAAAKGSERESIRLAGEFHALLAEMTGNGLLIRYVNETVSRCSLILALYGRPHSSECAVSEHREVIQALVAGDERRALDLMDHHLGAVMNRALLGRPAEPDLRDVLAAYRREEGL</sequence>
<dbReference type="SMART" id="SM00895">
    <property type="entry name" value="FCD"/>
    <property type="match status" value="1"/>
</dbReference>
<dbReference type="GO" id="GO:0003677">
    <property type="term" value="F:DNA binding"/>
    <property type="evidence" value="ECO:0007669"/>
    <property type="project" value="UniProtKB-KW"/>
</dbReference>